<dbReference type="PROSITE" id="PS51782">
    <property type="entry name" value="LYSM"/>
    <property type="match status" value="1"/>
</dbReference>
<proteinExistence type="predicted"/>
<feature type="compositionally biased region" description="Low complexity" evidence="1">
    <location>
        <begin position="243"/>
        <end position="254"/>
    </location>
</feature>
<dbReference type="InterPro" id="IPR036779">
    <property type="entry name" value="LysM_dom_sf"/>
</dbReference>
<accession>D0UZA7</accession>
<dbReference type="InterPro" id="IPR047763">
    <property type="entry name" value="PG_bind_dom_phiBT1-type"/>
</dbReference>
<geneLocation type="plasmid" evidence="3">
    <name>pCQ3</name>
</geneLocation>
<name>D0UZA7_9ACTN</name>
<evidence type="ECO:0000313" key="3">
    <source>
        <dbReference type="EMBL" id="ACX85559.1"/>
    </source>
</evidence>
<feature type="domain" description="LysM" evidence="2">
    <location>
        <begin position="309"/>
        <end position="353"/>
    </location>
</feature>
<reference evidence="3" key="1">
    <citation type="journal article" date="2010" name="J. Bacteriol.">
        <title>Characterization of the replication, transfer, and plasmid/lytic phage cycle of the Streptomyces plasmid-phage pZL12.</title>
        <authorList>
            <person name="Zhong L."/>
            <person name="Cheng Q."/>
            <person name="Tian X."/>
            <person name="Zhao L."/>
            <person name="Qin Z."/>
        </authorList>
    </citation>
    <scope>NUCLEOTIDE SEQUENCE</scope>
    <source>
        <strain evidence="3">W9</strain>
        <plasmid evidence="3">pCQ3</plasmid>
    </source>
</reference>
<dbReference type="Gene3D" id="3.10.350.10">
    <property type="entry name" value="LysM domain"/>
    <property type="match status" value="1"/>
</dbReference>
<organism evidence="3">
    <name type="scientific">Streptomyces sp. W9</name>
    <dbReference type="NCBI Taxonomy" id="682410"/>
    <lineage>
        <taxon>Bacteria</taxon>
        <taxon>Bacillati</taxon>
        <taxon>Actinomycetota</taxon>
        <taxon>Actinomycetes</taxon>
        <taxon>Kitasatosporales</taxon>
        <taxon>Streptomycetaceae</taxon>
        <taxon>Streptomyces</taxon>
    </lineage>
</organism>
<evidence type="ECO:0000256" key="1">
    <source>
        <dbReference type="SAM" id="MobiDB-lite"/>
    </source>
</evidence>
<dbReference type="PANTHER" id="PTHR33734">
    <property type="entry name" value="LYSM DOMAIN-CONTAINING GPI-ANCHORED PROTEIN 2"/>
    <property type="match status" value="1"/>
</dbReference>
<dbReference type="PANTHER" id="PTHR33734:SF22">
    <property type="entry name" value="MEMBRANE-BOUND LYTIC MUREIN TRANSGLYCOSYLASE D"/>
    <property type="match status" value="1"/>
</dbReference>
<dbReference type="CDD" id="cd00118">
    <property type="entry name" value="LysM"/>
    <property type="match status" value="1"/>
</dbReference>
<dbReference type="SUPFAM" id="SSF54106">
    <property type="entry name" value="LysM domain"/>
    <property type="match status" value="1"/>
</dbReference>
<dbReference type="AlphaFoldDB" id="D0UZA7"/>
<evidence type="ECO:0000259" key="2">
    <source>
        <dbReference type="PROSITE" id="PS51782"/>
    </source>
</evidence>
<feature type="compositionally biased region" description="Basic and acidic residues" evidence="1">
    <location>
        <begin position="435"/>
        <end position="445"/>
    </location>
</feature>
<dbReference type="SMART" id="SM00257">
    <property type="entry name" value="LysM"/>
    <property type="match status" value="1"/>
</dbReference>
<sequence length="445" mass="46952">MTTWHVAVDHVEDDHITTTYYGTCDQAHVDEVRAIADLDESGRIVREHPRTPGAFCVLRDDGDLDVYVPDGVTEGRVYAPDPAAKTPVDSTAEDAEGLELPRGASGPAYVAGVTRFGGQAIGGAMDTPGNPARVVWHTTESPAGGSYFTSIAAYLIRVGAEPQVIYDPAVDKLGQFGPLTKSGRALRNDGSRRTNREGKVCIQVEVLGRAASPWTKGFDPAKKPNFRKLLAAMRAHGVPDTWPAGKPPATAAAATKRDRSTWQSKGGHFGHSQVPGNDHWDPGGIDTSIVPGTAGGSSGGDTKPPATSGTYTVKKGDTLSGIAAAHGTTVKAMVDLNGLKDPNKLSVGQKLKVPGKASTPKPQYEPFPGAAFFHAGRKSPLITAMGRRLVAEGCGKYKQGPGPNWTNVDKASYSAWQRKLGYSGTAADGIPGKASWDKLRVPKQL</sequence>
<feature type="region of interest" description="Disordered" evidence="1">
    <location>
        <begin position="425"/>
        <end position="445"/>
    </location>
</feature>
<gene>
    <name evidence="3" type="ORF">pCQ3.58</name>
</gene>
<feature type="region of interest" description="Disordered" evidence="1">
    <location>
        <begin position="239"/>
        <end position="312"/>
    </location>
</feature>
<keyword evidence="3" id="KW-0614">Plasmid</keyword>
<dbReference type="NCBIfam" id="NF038080">
    <property type="entry name" value="PG_bind_siph"/>
    <property type="match status" value="1"/>
</dbReference>
<dbReference type="GO" id="GO:0008932">
    <property type="term" value="F:lytic endotransglycosylase activity"/>
    <property type="evidence" value="ECO:0007669"/>
    <property type="project" value="TreeGrafter"/>
</dbReference>
<dbReference type="InterPro" id="IPR018392">
    <property type="entry name" value="LysM"/>
</dbReference>
<dbReference type="Pfam" id="PF01476">
    <property type="entry name" value="LysM"/>
    <property type="match status" value="1"/>
</dbReference>
<dbReference type="EMBL" id="GQ983381">
    <property type="protein sequence ID" value="ACX85559.1"/>
    <property type="molecule type" value="Genomic_DNA"/>
</dbReference>
<protein>
    <submittedName>
        <fullName evidence="3">PCQ3_58</fullName>
    </submittedName>
</protein>